<evidence type="ECO:0000313" key="1">
    <source>
        <dbReference type="EMBL" id="KAK9125727.1"/>
    </source>
</evidence>
<sequence>MDVNRNEVSIPHFVSFSFSVDLLHRSLSSSSSPLCFTSPLFRFALSISHFLDSLSFLPRLTTLVSLLAPSLSRPSPPLRHSFSTLLKPILCRGGHWSQS</sequence>
<accession>A0AAP0J188</accession>
<dbReference type="AlphaFoldDB" id="A0AAP0J188"/>
<keyword evidence="2" id="KW-1185">Reference proteome</keyword>
<dbReference type="EMBL" id="JBBNAG010000006">
    <property type="protein sequence ID" value="KAK9125727.1"/>
    <property type="molecule type" value="Genomic_DNA"/>
</dbReference>
<dbReference type="Proteomes" id="UP001419268">
    <property type="component" value="Unassembled WGS sequence"/>
</dbReference>
<organism evidence="1 2">
    <name type="scientific">Stephania cephalantha</name>
    <dbReference type="NCBI Taxonomy" id="152367"/>
    <lineage>
        <taxon>Eukaryota</taxon>
        <taxon>Viridiplantae</taxon>
        <taxon>Streptophyta</taxon>
        <taxon>Embryophyta</taxon>
        <taxon>Tracheophyta</taxon>
        <taxon>Spermatophyta</taxon>
        <taxon>Magnoliopsida</taxon>
        <taxon>Ranunculales</taxon>
        <taxon>Menispermaceae</taxon>
        <taxon>Menispermoideae</taxon>
        <taxon>Cissampelideae</taxon>
        <taxon>Stephania</taxon>
    </lineage>
</organism>
<name>A0AAP0J188_9MAGN</name>
<protein>
    <submittedName>
        <fullName evidence="1">Uncharacterized protein</fullName>
    </submittedName>
</protein>
<proteinExistence type="predicted"/>
<gene>
    <name evidence="1" type="ORF">Scep_014573</name>
</gene>
<comment type="caution">
    <text evidence="1">The sequence shown here is derived from an EMBL/GenBank/DDBJ whole genome shotgun (WGS) entry which is preliminary data.</text>
</comment>
<reference evidence="1 2" key="1">
    <citation type="submission" date="2024-01" db="EMBL/GenBank/DDBJ databases">
        <title>Genome assemblies of Stephania.</title>
        <authorList>
            <person name="Yang L."/>
        </authorList>
    </citation>
    <scope>NUCLEOTIDE SEQUENCE [LARGE SCALE GENOMIC DNA]</scope>
    <source>
        <strain evidence="1">JXDWG</strain>
        <tissue evidence="1">Leaf</tissue>
    </source>
</reference>
<evidence type="ECO:0000313" key="2">
    <source>
        <dbReference type="Proteomes" id="UP001419268"/>
    </source>
</evidence>